<dbReference type="PANTHER" id="PTHR35005:SF1">
    <property type="entry name" value="2-AMINO-5-FORMYLAMINO-6-RIBOSYLAMINOPYRIMIDIN-4(3H)-ONE 5'-MONOPHOSPHATE DEFORMYLASE"/>
    <property type="match status" value="1"/>
</dbReference>
<keyword evidence="2" id="KW-0479">Metal-binding</keyword>
<evidence type="ECO:0000256" key="7">
    <source>
        <dbReference type="SAM" id="SignalP"/>
    </source>
</evidence>
<dbReference type="OrthoDB" id="9801445at2"/>
<feature type="chain" id="PRO_5006847782" description="Creatininase" evidence="7">
    <location>
        <begin position="23"/>
        <end position="280"/>
    </location>
</feature>
<dbReference type="GO" id="GO:0046872">
    <property type="term" value="F:metal ion binding"/>
    <property type="evidence" value="ECO:0007669"/>
    <property type="project" value="UniProtKB-KW"/>
</dbReference>
<dbReference type="Pfam" id="PF02633">
    <property type="entry name" value="Creatininase"/>
    <property type="match status" value="1"/>
</dbReference>
<dbReference type="PANTHER" id="PTHR35005">
    <property type="entry name" value="3-DEHYDRO-SCYLLO-INOSOSE HYDROLASE"/>
    <property type="match status" value="1"/>
</dbReference>
<comment type="cofactor">
    <cofactor evidence="1">
        <name>Zn(2+)</name>
        <dbReference type="ChEBI" id="CHEBI:29105"/>
    </cofactor>
</comment>
<keyword evidence="9" id="KW-1185">Reference proteome</keyword>
<evidence type="ECO:0000256" key="3">
    <source>
        <dbReference type="ARBA" id="ARBA00022801"/>
    </source>
</evidence>
<dbReference type="KEGG" id="hyg:AUC43_17295"/>
<protein>
    <recommendedName>
        <fullName evidence="10">Creatininase</fullName>
    </recommendedName>
</protein>
<reference evidence="8 9" key="1">
    <citation type="submission" date="2015-12" db="EMBL/GenBank/DDBJ databases">
        <authorList>
            <person name="Shamseldin A."/>
            <person name="Moawad H."/>
            <person name="Abd El-Rahim W.M."/>
            <person name="Sadowsky M.J."/>
        </authorList>
    </citation>
    <scope>NUCLEOTIDE SEQUENCE [LARGE SCALE GENOMIC DNA]</scope>
    <source>
        <strain evidence="8 9">DG5B</strain>
    </source>
</reference>
<dbReference type="STRING" id="1411621.AUC43_17295"/>
<evidence type="ECO:0000256" key="6">
    <source>
        <dbReference type="SAM" id="MobiDB-lite"/>
    </source>
</evidence>
<evidence type="ECO:0000256" key="1">
    <source>
        <dbReference type="ARBA" id="ARBA00001947"/>
    </source>
</evidence>
<evidence type="ECO:0000313" key="9">
    <source>
        <dbReference type="Proteomes" id="UP000059542"/>
    </source>
</evidence>
<feature type="region of interest" description="Disordered" evidence="6">
    <location>
        <begin position="223"/>
        <end position="251"/>
    </location>
</feature>
<dbReference type="AlphaFoldDB" id="A0A0U4CEV2"/>
<evidence type="ECO:0000256" key="2">
    <source>
        <dbReference type="ARBA" id="ARBA00022723"/>
    </source>
</evidence>
<dbReference type="GO" id="GO:0009231">
    <property type="term" value="P:riboflavin biosynthetic process"/>
    <property type="evidence" value="ECO:0007669"/>
    <property type="project" value="TreeGrafter"/>
</dbReference>
<accession>A0A0U4CEV2</accession>
<evidence type="ECO:0000313" key="8">
    <source>
        <dbReference type="EMBL" id="ALW86681.1"/>
    </source>
</evidence>
<proteinExistence type="inferred from homology"/>
<name>A0A0U4CEV2_9BACT</name>
<dbReference type="InterPro" id="IPR003785">
    <property type="entry name" value="Creatininase/forma_Hydrolase"/>
</dbReference>
<dbReference type="InterPro" id="IPR024087">
    <property type="entry name" value="Creatininase-like_sf"/>
</dbReference>
<dbReference type="RefSeq" id="WP_068196549.1">
    <property type="nucleotide sequence ID" value="NZ_CP013909.1"/>
</dbReference>
<dbReference type="Proteomes" id="UP000059542">
    <property type="component" value="Chromosome"/>
</dbReference>
<keyword evidence="3" id="KW-0378">Hydrolase</keyword>
<dbReference type="Gene3D" id="3.40.50.10310">
    <property type="entry name" value="Creatininase"/>
    <property type="match status" value="1"/>
</dbReference>
<dbReference type="SUPFAM" id="SSF102215">
    <property type="entry name" value="Creatininase"/>
    <property type="match status" value="1"/>
</dbReference>
<keyword evidence="4" id="KW-0862">Zinc</keyword>
<evidence type="ECO:0000256" key="4">
    <source>
        <dbReference type="ARBA" id="ARBA00022833"/>
    </source>
</evidence>
<dbReference type="EMBL" id="CP013909">
    <property type="protein sequence ID" value="ALW86681.1"/>
    <property type="molecule type" value="Genomic_DNA"/>
</dbReference>
<evidence type="ECO:0000256" key="5">
    <source>
        <dbReference type="ARBA" id="ARBA00024029"/>
    </source>
</evidence>
<dbReference type="GO" id="GO:0016811">
    <property type="term" value="F:hydrolase activity, acting on carbon-nitrogen (but not peptide) bonds, in linear amides"/>
    <property type="evidence" value="ECO:0007669"/>
    <property type="project" value="TreeGrafter"/>
</dbReference>
<feature type="signal peptide" evidence="7">
    <location>
        <begin position="1"/>
        <end position="22"/>
    </location>
</feature>
<keyword evidence="7" id="KW-0732">Signal</keyword>
<sequence>MRSGKKLGLLSLLVLRSVFSHGQQATTLTRPNLFVEYLTTFEVSEKIQQGYTTVLVYSGGQEATGPHVALGKHNFRVPGYAQRIAARLGHTLIAPIIPFAPNSPALQKWAGTVTLDSLTFSKVNEALATSMITSGFTRIILLGDHGPSQAPLAALARKMEARYRGQGIDVYYAADGYTTARKQIEASLKRQGLVGGGHGGNWDVSETMVVSRRLVRPRLFAAGDTARNGNTPMNARGLSGDPTRASKKRGKQFGEVRVGAYVDEIKRHLAALGAGSVESK</sequence>
<comment type="similarity">
    <text evidence="5">Belongs to the creatininase superfamily.</text>
</comment>
<organism evidence="8 9">
    <name type="scientific">Hymenobacter sedentarius</name>
    <dbReference type="NCBI Taxonomy" id="1411621"/>
    <lineage>
        <taxon>Bacteria</taxon>
        <taxon>Pseudomonadati</taxon>
        <taxon>Bacteroidota</taxon>
        <taxon>Cytophagia</taxon>
        <taxon>Cytophagales</taxon>
        <taxon>Hymenobacteraceae</taxon>
        <taxon>Hymenobacter</taxon>
    </lineage>
</organism>
<evidence type="ECO:0008006" key="10">
    <source>
        <dbReference type="Google" id="ProtNLM"/>
    </source>
</evidence>
<gene>
    <name evidence="8" type="ORF">AUC43_17295</name>
</gene>